<reference evidence="3" key="1">
    <citation type="journal article" date="2019" name="Int. J. Syst. Evol. Microbiol.">
        <title>The Global Catalogue of Microorganisms (GCM) 10K type strain sequencing project: providing services to taxonomists for standard genome sequencing and annotation.</title>
        <authorList>
            <consortium name="The Broad Institute Genomics Platform"/>
            <consortium name="The Broad Institute Genome Sequencing Center for Infectious Disease"/>
            <person name="Wu L."/>
            <person name="Ma J."/>
        </authorList>
    </citation>
    <scope>NUCLEOTIDE SEQUENCE [LARGE SCALE GENOMIC DNA]</scope>
    <source>
        <strain evidence="3">CGMCC 4.7367</strain>
    </source>
</reference>
<dbReference type="EMBL" id="BNAR01000005">
    <property type="protein sequence ID" value="GHH41085.1"/>
    <property type="molecule type" value="Genomic_DNA"/>
</dbReference>
<organism evidence="2 3">
    <name type="scientific">Lentzea cavernae</name>
    <dbReference type="NCBI Taxonomy" id="2020703"/>
    <lineage>
        <taxon>Bacteria</taxon>
        <taxon>Bacillati</taxon>
        <taxon>Actinomycetota</taxon>
        <taxon>Actinomycetes</taxon>
        <taxon>Pseudonocardiales</taxon>
        <taxon>Pseudonocardiaceae</taxon>
        <taxon>Lentzea</taxon>
    </lineage>
</organism>
<evidence type="ECO:0000256" key="1">
    <source>
        <dbReference type="SAM" id="MobiDB-lite"/>
    </source>
</evidence>
<sequence>MSPVRPPLIHCPRGLKGSLPVDGHAACLACVPPGAPGSLAPSAPTWSSALLVHPHSAFLSVLPPASTPARRLALRPASRPHPATVPRPPLTAHQLPVTATAV</sequence>
<dbReference type="Proteomes" id="UP000605568">
    <property type="component" value="Unassembled WGS sequence"/>
</dbReference>
<comment type="caution">
    <text evidence="2">The sequence shown here is derived from an EMBL/GenBank/DDBJ whole genome shotgun (WGS) entry which is preliminary data.</text>
</comment>
<evidence type="ECO:0000313" key="2">
    <source>
        <dbReference type="EMBL" id="GHH41085.1"/>
    </source>
</evidence>
<gene>
    <name evidence="2" type="ORF">GCM10017774_35110</name>
</gene>
<proteinExistence type="predicted"/>
<name>A0ABQ3MFD4_9PSEU</name>
<feature type="region of interest" description="Disordered" evidence="1">
    <location>
        <begin position="75"/>
        <end position="102"/>
    </location>
</feature>
<protein>
    <submittedName>
        <fullName evidence="2">Uncharacterized protein</fullName>
    </submittedName>
</protein>
<keyword evidence="3" id="KW-1185">Reference proteome</keyword>
<accession>A0ABQ3MFD4</accession>
<evidence type="ECO:0000313" key="3">
    <source>
        <dbReference type="Proteomes" id="UP000605568"/>
    </source>
</evidence>